<feature type="signal peptide" evidence="3">
    <location>
        <begin position="1"/>
        <end position="32"/>
    </location>
</feature>
<dbReference type="Gene3D" id="2.60.40.1220">
    <property type="match status" value="1"/>
</dbReference>
<gene>
    <name evidence="5" type="ORF">COT96_01675</name>
</gene>
<feature type="domain" description="SbsA Ig-like" evidence="4">
    <location>
        <begin position="151"/>
        <end position="251"/>
    </location>
</feature>
<accession>A0A2M6WR10</accession>
<dbReference type="Pfam" id="PF13205">
    <property type="entry name" value="Big_5"/>
    <property type="match status" value="1"/>
</dbReference>
<protein>
    <recommendedName>
        <fullName evidence="4">SbsA Ig-like domain-containing protein</fullName>
    </recommendedName>
</protein>
<dbReference type="EMBL" id="PFAO01000039">
    <property type="protein sequence ID" value="PIT95247.1"/>
    <property type="molecule type" value="Genomic_DNA"/>
</dbReference>
<keyword evidence="2" id="KW-0472">Membrane</keyword>
<evidence type="ECO:0000256" key="3">
    <source>
        <dbReference type="SAM" id="SignalP"/>
    </source>
</evidence>
<keyword evidence="1 3" id="KW-0732">Signal</keyword>
<feature type="transmembrane region" description="Helical" evidence="2">
    <location>
        <begin position="56"/>
        <end position="81"/>
    </location>
</feature>
<keyword evidence="2" id="KW-0812">Transmembrane</keyword>
<dbReference type="InterPro" id="IPR043993">
    <property type="entry name" value="T4SS_pilin"/>
</dbReference>
<evidence type="ECO:0000256" key="2">
    <source>
        <dbReference type="SAM" id="Phobius"/>
    </source>
</evidence>
<evidence type="ECO:0000256" key="1">
    <source>
        <dbReference type="ARBA" id="ARBA00022729"/>
    </source>
</evidence>
<dbReference type="InterPro" id="IPR014755">
    <property type="entry name" value="Cu-Rt/internalin_Ig-like"/>
</dbReference>
<sequence>MLSATKNKKFIKIAACLFMLSAVFLLANYTLAAVDVGLEYAAQTGLGGEDIRIIIARIIRIIIGFLGIIAVGLIIYAGWLWMSSEGNEEKITKAKQVLKNAIIGLIIILSAFAIATFVLNKLIGATSSGPETGGGPGNGGGGIAALGSGIIESHYPGRNQKDVPRNTKIVITFKEPMDTSTLIINNLINSNNIKIYKSVDGVTGPTVSDVQASKSADNKIFVFKPKQYLGSSAEKIWYSVALSKNIKKANGD</sequence>
<feature type="chain" id="PRO_5014986405" description="SbsA Ig-like domain-containing protein" evidence="3">
    <location>
        <begin position="33"/>
        <end position="252"/>
    </location>
</feature>
<dbReference type="Pfam" id="PF18895">
    <property type="entry name" value="T4SS_pilin"/>
    <property type="match status" value="1"/>
</dbReference>
<dbReference type="InterPro" id="IPR032812">
    <property type="entry name" value="SbsA_Ig"/>
</dbReference>
<organism evidence="5 6">
    <name type="scientific">Candidatus Falkowbacteria bacterium CG10_big_fil_rev_8_21_14_0_10_38_22</name>
    <dbReference type="NCBI Taxonomy" id="1974564"/>
    <lineage>
        <taxon>Bacteria</taxon>
        <taxon>Candidatus Falkowiibacteriota</taxon>
    </lineage>
</organism>
<feature type="non-terminal residue" evidence="5">
    <location>
        <position position="252"/>
    </location>
</feature>
<keyword evidence="2" id="KW-1133">Transmembrane helix</keyword>
<comment type="caution">
    <text evidence="5">The sequence shown here is derived from an EMBL/GenBank/DDBJ whole genome shotgun (WGS) entry which is preliminary data.</text>
</comment>
<dbReference type="Proteomes" id="UP000228964">
    <property type="component" value="Unassembled WGS sequence"/>
</dbReference>
<feature type="transmembrane region" description="Helical" evidence="2">
    <location>
        <begin position="101"/>
        <end position="119"/>
    </location>
</feature>
<dbReference type="AlphaFoldDB" id="A0A2M6WR10"/>
<evidence type="ECO:0000313" key="6">
    <source>
        <dbReference type="Proteomes" id="UP000228964"/>
    </source>
</evidence>
<name>A0A2M6WR10_9BACT</name>
<proteinExistence type="predicted"/>
<dbReference type="NCBIfam" id="NF045849">
    <property type="entry name" value="ICE_MMCAP2_0565"/>
    <property type="match status" value="1"/>
</dbReference>
<evidence type="ECO:0000259" key="4">
    <source>
        <dbReference type="Pfam" id="PF13205"/>
    </source>
</evidence>
<reference evidence="6" key="1">
    <citation type="submission" date="2017-09" db="EMBL/GenBank/DDBJ databases">
        <title>Depth-based differentiation of microbial function through sediment-hosted aquifers and enrichment of novel symbionts in the deep terrestrial subsurface.</title>
        <authorList>
            <person name="Probst A.J."/>
            <person name="Ladd B."/>
            <person name="Jarett J.K."/>
            <person name="Geller-Mcgrath D.E."/>
            <person name="Sieber C.M.K."/>
            <person name="Emerson J.B."/>
            <person name="Anantharaman K."/>
            <person name="Thomas B.C."/>
            <person name="Malmstrom R."/>
            <person name="Stieglmeier M."/>
            <person name="Klingl A."/>
            <person name="Woyke T."/>
            <person name="Ryan C.M."/>
            <person name="Banfield J.F."/>
        </authorList>
    </citation>
    <scope>NUCLEOTIDE SEQUENCE [LARGE SCALE GENOMIC DNA]</scope>
</reference>
<evidence type="ECO:0000313" key="5">
    <source>
        <dbReference type="EMBL" id="PIT95247.1"/>
    </source>
</evidence>